<sequence>SERFGSGDEPESTPSVTFALCEDISISTEPFPRVEVIKGSEDIVITPITPDGDDSTLTPVQSLFASGVHFLSHDSILSSLLVPKEEPLDDTEDESSSDIISGRKELLEYLIQEDGTVVCKWCGEVLPSRTHWYRHKYKFHALSPPATSSLFKCYRCNVFFKSRKGYIGHLNSRHSEKKIKIDDMDSVKSGLKSIDIPISRGRRSLRNIEDIPGSVEEYEKQREKEEKLVAEIIDRVKKECEAQGSTVSRRGYSRRTTVMNS</sequence>
<dbReference type="EMBL" id="GEDC01006962">
    <property type="protein sequence ID" value="JAS30336.1"/>
    <property type="molecule type" value="Transcribed_RNA"/>
</dbReference>
<dbReference type="SMART" id="SM00355">
    <property type="entry name" value="ZnF_C2H2"/>
    <property type="match status" value="2"/>
</dbReference>
<feature type="non-terminal residue" evidence="3">
    <location>
        <position position="1"/>
    </location>
</feature>
<dbReference type="Gene3D" id="3.30.160.60">
    <property type="entry name" value="Classic Zinc Finger"/>
    <property type="match status" value="1"/>
</dbReference>
<dbReference type="AlphaFoldDB" id="A0A1B6DXD9"/>
<keyword evidence="1" id="KW-0479">Metal-binding</keyword>
<evidence type="ECO:0000259" key="2">
    <source>
        <dbReference type="PROSITE" id="PS50157"/>
    </source>
</evidence>
<gene>
    <name evidence="3" type="ORF">g.39803</name>
</gene>
<dbReference type="PROSITE" id="PS00028">
    <property type="entry name" value="ZINC_FINGER_C2H2_1"/>
    <property type="match status" value="2"/>
</dbReference>
<feature type="domain" description="C2H2-type" evidence="2">
    <location>
        <begin position="151"/>
        <end position="179"/>
    </location>
</feature>
<reference evidence="3" key="1">
    <citation type="submission" date="2015-12" db="EMBL/GenBank/DDBJ databases">
        <title>De novo transcriptome assembly of four potential Pierce s Disease insect vectors from Arizona vineyards.</title>
        <authorList>
            <person name="Tassone E.E."/>
        </authorList>
    </citation>
    <scope>NUCLEOTIDE SEQUENCE</scope>
</reference>
<keyword evidence="1" id="KW-0862">Zinc</keyword>
<dbReference type="InterPro" id="IPR013087">
    <property type="entry name" value="Znf_C2H2_type"/>
</dbReference>
<dbReference type="GO" id="GO:0008270">
    <property type="term" value="F:zinc ion binding"/>
    <property type="evidence" value="ECO:0007669"/>
    <property type="project" value="UniProtKB-KW"/>
</dbReference>
<organism evidence="3">
    <name type="scientific">Clastoptera arizonana</name>
    <name type="common">Arizona spittle bug</name>
    <dbReference type="NCBI Taxonomy" id="38151"/>
    <lineage>
        <taxon>Eukaryota</taxon>
        <taxon>Metazoa</taxon>
        <taxon>Ecdysozoa</taxon>
        <taxon>Arthropoda</taxon>
        <taxon>Hexapoda</taxon>
        <taxon>Insecta</taxon>
        <taxon>Pterygota</taxon>
        <taxon>Neoptera</taxon>
        <taxon>Paraneoptera</taxon>
        <taxon>Hemiptera</taxon>
        <taxon>Auchenorrhyncha</taxon>
        <taxon>Cercopoidea</taxon>
        <taxon>Clastopteridae</taxon>
        <taxon>Clastoptera</taxon>
    </lineage>
</organism>
<protein>
    <recommendedName>
        <fullName evidence="2">C2H2-type domain-containing protein</fullName>
    </recommendedName>
</protein>
<dbReference type="PROSITE" id="PS50157">
    <property type="entry name" value="ZINC_FINGER_C2H2_2"/>
    <property type="match status" value="1"/>
</dbReference>
<proteinExistence type="predicted"/>
<name>A0A1B6DXD9_9HEMI</name>
<accession>A0A1B6DXD9</accession>
<evidence type="ECO:0000313" key="3">
    <source>
        <dbReference type="EMBL" id="JAS30336.1"/>
    </source>
</evidence>
<keyword evidence="1" id="KW-0863">Zinc-finger</keyword>
<evidence type="ECO:0000256" key="1">
    <source>
        <dbReference type="PROSITE-ProRule" id="PRU00042"/>
    </source>
</evidence>